<keyword evidence="3" id="KW-1185">Reference proteome</keyword>
<comment type="caution">
    <text evidence="2">The sequence shown here is derived from an EMBL/GenBank/DDBJ whole genome shotgun (WGS) entry which is preliminary data.</text>
</comment>
<organism evidence="2 3">
    <name type="scientific">Petrolisthes manimaculis</name>
    <dbReference type="NCBI Taxonomy" id="1843537"/>
    <lineage>
        <taxon>Eukaryota</taxon>
        <taxon>Metazoa</taxon>
        <taxon>Ecdysozoa</taxon>
        <taxon>Arthropoda</taxon>
        <taxon>Crustacea</taxon>
        <taxon>Multicrustacea</taxon>
        <taxon>Malacostraca</taxon>
        <taxon>Eumalacostraca</taxon>
        <taxon>Eucarida</taxon>
        <taxon>Decapoda</taxon>
        <taxon>Pleocyemata</taxon>
        <taxon>Anomura</taxon>
        <taxon>Galatheoidea</taxon>
        <taxon>Porcellanidae</taxon>
        <taxon>Petrolisthes</taxon>
    </lineage>
</organism>
<proteinExistence type="predicted"/>
<dbReference type="EMBL" id="JAWZYT010001868">
    <property type="protein sequence ID" value="KAK4308602.1"/>
    <property type="molecule type" value="Genomic_DNA"/>
</dbReference>
<reference evidence="2" key="1">
    <citation type="submission" date="2023-11" db="EMBL/GenBank/DDBJ databases">
        <title>Genome assemblies of two species of porcelain crab, Petrolisthes cinctipes and Petrolisthes manimaculis (Anomura: Porcellanidae).</title>
        <authorList>
            <person name="Angst P."/>
        </authorList>
    </citation>
    <scope>NUCLEOTIDE SEQUENCE</scope>
    <source>
        <strain evidence="2">PB745_02</strain>
        <tissue evidence="2">Gill</tissue>
    </source>
</reference>
<dbReference type="Proteomes" id="UP001292094">
    <property type="component" value="Unassembled WGS sequence"/>
</dbReference>
<accession>A0AAE1PK84</accession>
<sequence>MDRHGGGGEEGRTNEIKGQNEEGWLREARKKENVKFTQEFRQYLKHHINRRVKLKPAYSDPQMALERFGYTQNSTYGQLDA</sequence>
<protein>
    <submittedName>
        <fullName evidence="2">Uncharacterized protein</fullName>
    </submittedName>
</protein>
<evidence type="ECO:0000313" key="2">
    <source>
        <dbReference type="EMBL" id="KAK4308602.1"/>
    </source>
</evidence>
<gene>
    <name evidence="2" type="ORF">Pmani_019711</name>
</gene>
<evidence type="ECO:0000313" key="3">
    <source>
        <dbReference type="Proteomes" id="UP001292094"/>
    </source>
</evidence>
<feature type="region of interest" description="Disordered" evidence="1">
    <location>
        <begin position="1"/>
        <end position="24"/>
    </location>
</feature>
<name>A0AAE1PK84_9EUCA</name>
<evidence type="ECO:0000256" key="1">
    <source>
        <dbReference type="SAM" id="MobiDB-lite"/>
    </source>
</evidence>
<dbReference type="AlphaFoldDB" id="A0AAE1PK84"/>